<organism evidence="9 10">
    <name type="scientific">Effrenium voratum</name>
    <dbReference type="NCBI Taxonomy" id="2562239"/>
    <lineage>
        <taxon>Eukaryota</taxon>
        <taxon>Sar</taxon>
        <taxon>Alveolata</taxon>
        <taxon>Dinophyceae</taxon>
        <taxon>Suessiales</taxon>
        <taxon>Symbiodiniaceae</taxon>
        <taxon>Effrenium</taxon>
    </lineage>
</organism>
<dbReference type="PROSITE" id="PS00018">
    <property type="entry name" value="EF_HAND_1"/>
    <property type="match status" value="1"/>
</dbReference>
<dbReference type="InterPro" id="IPR011992">
    <property type="entry name" value="EF-hand-dom_pair"/>
</dbReference>
<dbReference type="PROSITE" id="PS50222">
    <property type="entry name" value="EF_HAND_2"/>
    <property type="match status" value="1"/>
</dbReference>
<dbReference type="PANTHER" id="PTHR10037">
    <property type="entry name" value="VOLTAGE-GATED CATION CHANNEL CALCIUM AND SODIUM"/>
    <property type="match status" value="1"/>
</dbReference>
<feature type="region of interest" description="Disordered" evidence="6">
    <location>
        <begin position="711"/>
        <end position="736"/>
    </location>
</feature>
<dbReference type="InterPro" id="IPR018247">
    <property type="entry name" value="EF_Hand_1_Ca_BS"/>
</dbReference>
<feature type="transmembrane region" description="Helical" evidence="7">
    <location>
        <begin position="826"/>
        <end position="848"/>
    </location>
</feature>
<keyword evidence="5 7" id="KW-0472">Membrane</keyword>
<proteinExistence type="predicted"/>
<protein>
    <recommendedName>
        <fullName evidence="8">EF-hand domain-containing protein</fullName>
    </recommendedName>
</protein>
<dbReference type="SUPFAM" id="SSF81324">
    <property type="entry name" value="Voltage-gated potassium channels"/>
    <property type="match status" value="1"/>
</dbReference>
<evidence type="ECO:0000313" key="10">
    <source>
        <dbReference type="Proteomes" id="UP001178507"/>
    </source>
</evidence>
<evidence type="ECO:0000256" key="2">
    <source>
        <dbReference type="ARBA" id="ARBA00022692"/>
    </source>
</evidence>
<dbReference type="InterPro" id="IPR011009">
    <property type="entry name" value="Kinase-like_dom_sf"/>
</dbReference>
<comment type="caution">
    <text evidence="9">The sequence shown here is derived from an EMBL/GenBank/DDBJ whole genome shotgun (WGS) entry which is preliminary data.</text>
</comment>
<dbReference type="InterPro" id="IPR005103">
    <property type="entry name" value="AA9_LPMO"/>
</dbReference>
<feature type="transmembrane region" description="Helical" evidence="7">
    <location>
        <begin position="999"/>
        <end position="1019"/>
    </location>
</feature>
<feature type="compositionally biased region" description="Low complexity" evidence="6">
    <location>
        <begin position="724"/>
        <end position="736"/>
    </location>
</feature>
<sequence length="1230" mass="134379">MEKRRAGGNRDGYSATSMRCHDFQPTVGGKGVLDAGLSFEATWTMEAGHPGDCYFYLSYDDPSNAVNFFKIAAIPGCGAPDGINIPSSVTMSVLLPAELPACDHCVLRWEWTAHQQVSDIEFYVQCADVIIRSTAGNHLPSPVVAISGIEHLPQAADGYRKAMEVAVKRGSGFWFPVSPTHPLSSQLTGKSPIGLSARFLRYHVSRKWATLKAYQGEGPEEQYLVGPAVATFSPCSADTPGCLVASGSSTTFGFSGTTTTVDPSDTATTVDPSDTATTVDPSDTATTVDPSDTATTVDPSDTATTVDPSDTATTVNTLDTATTVGTADAGNCPHAGELPSFVSECYCGFISSPAGDGCGADDGTACWCHCCCSFWGGGCRYQQPVVQQASATLRAGQAGVFGLLTGLTGVEPSTFAIICCLTSTQAAANCRRALLKRLRDGDWRAQDASEGCEEEIIDDARVEGTMIYLPPEVVNGGAPTLASDAWALGCLTYQLLTGRPPVWVRALAGRVRFRILPTAFLKVRGEPLEAFLGDLTPDRPLVKHRALGCVTDHMANLGSSGFTEKLSADHFRSARRARCPLEPASTGPMATWMERSFDLAIPEKSLCLDVQDEGSEFQKLLARLEMQYMQEVVSWSKEMNLLRKENLRLRGRHSGSFSPDLLAEGEGPTSFSELAKWRSLSAAQLVGSTSKHPFLQSEQEDSQLDAAALSRVLEESKSESPAESQSGQAQASPVVAQASEADHIESAAEIAAAIHALEADLNPPKTTFTSFLEGDAYELFIGLLIIVNSLVMAVEFEYQGYVMGHDLDYRRMQGPPEEVWASASDVFRYINLVFTVIFVVDVTLRISFLRMRFWKNSFNWLDFVVVVCAVTEILFEGLLPLDTVFIRLLRLGKVARAFRVVRHTEGMSSLLMMLKCVRASFNTLCWSLSFIVVLQCIAGMVISQVVWPYMKDESNNIDERRAVFRYYGTFTSTFLTMFEVLLANWAPPARILVDNVSDLFVYVFVIYRCVVGFAILNVVNAVFIQQTMKVAQADQELILKQRLRAESAYAAKMREFFEKLDSNHSGFLTWKEFSAVLTEPELRSWMATLELETYDLVNLFHMIDDGDGHITVGEFLEGAIRLRGTAKSVDLAQVLNTTRRLDAKVEALLMSIKDLAGSSSNVEAFKDAALDKMSNKTVQRLSLHKRPAIRSGTGSYGVQSLMNTFFRSNTARTKTSFGPALDPNELPQMI</sequence>
<feature type="transmembrane region" description="Helical" evidence="7">
    <location>
        <begin position="919"/>
        <end position="942"/>
    </location>
</feature>
<dbReference type="GO" id="GO:0005509">
    <property type="term" value="F:calcium ion binding"/>
    <property type="evidence" value="ECO:0007669"/>
    <property type="project" value="InterPro"/>
</dbReference>
<dbReference type="PANTHER" id="PTHR10037:SF62">
    <property type="entry name" value="SODIUM CHANNEL PROTEIN 60E"/>
    <property type="match status" value="1"/>
</dbReference>
<comment type="subcellular location">
    <subcellularLocation>
        <location evidence="1">Membrane</location>
        <topology evidence="1">Multi-pass membrane protein</topology>
    </subcellularLocation>
</comment>
<evidence type="ECO:0000313" key="9">
    <source>
        <dbReference type="EMBL" id="CAJ1370535.1"/>
    </source>
</evidence>
<dbReference type="GO" id="GO:0001518">
    <property type="term" value="C:voltage-gated sodium channel complex"/>
    <property type="evidence" value="ECO:0007669"/>
    <property type="project" value="TreeGrafter"/>
</dbReference>
<evidence type="ECO:0000259" key="8">
    <source>
        <dbReference type="PROSITE" id="PS50222"/>
    </source>
</evidence>
<dbReference type="Gene3D" id="2.70.50.70">
    <property type="match status" value="1"/>
</dbReference>
<dbReference type="Pfam" id="PF00520">
    <property type="entry name" value="Ion_trans"/>
    <property type="match status" value="1"/>
</dbReference>
<evidence type="ECO:0000256" key="5">
    <source>
        <dbReference type="ARBA" id="ARBA00023136"/>
    </source>
</evidence>
<feature type="transmembrane region" description="Helical" evidence="7">
    <location>
        <begin position="860"/>
        <end position="881"/>
    </location>
</feature>
<name>A0AA36HJW4_9DINO</name>
<dbReference type="Gene3D" id="1.20.120.350">
    <property type="entry name" value="Voltage-gated potassium channels. Chain C"/>
    <property type="match status" value="1"/>
</dbReference>
<feature type="region of interest" description="Disordered" evidence="6">
    <location>
        <begin position="261"/>
        <end position="309"/>
    </location>
</feature>
<keyword evidence="3" id="KW-0106">Calcium</keyword>
<dbReference type="SUPFAM" id="SSF47473">
    <property type="entry name" value="EF-hand"/>
    <property type="match status" value="1"/>
</dbReference>
<dbReference type="Pfam" id="PF03443">
    <property type="entry name" value="AA9"/>
    <property type="match status" value="1"/>
</dbReference>
<evidence type="ECO:0000256" key="6">
    <source>
        <dbReference type="SAM" id="MobiDB-lite"/>
    </source>
</evidence>
<dbReference type="InterPro" id="IPR005821">
    <property type="entry name" value="Ion_trans_dom"/>
</dbReference>
<dbReference type="GO" id="GO:0005248">
    <property type="term" value="F:voltage-gated sodium channel activity"/>
    <property type="evidence" value="ECO:0007669"/>
    <property type="project" value="TreeGrafter"/>
</dbReference>
<dbReference type="Gene3D" id="1.10.510.10">
    <property type="entry name" value="Transferase(Phosphotransferase) domain 1"/>
    <property type="match status" value="1"/>
</dbReference>
<feature type="transmembrane region" description="Helical" evidence="7">
    <location>
        <begin position="963"/>
        <end position="987"/>
    </location>
</feature>
<dbReference type="SMART" id="SM00054">
    <property type="entry name" value="EFh"/>
    <property type="match status" value="2"/>
</dbReference>
<dbReference type="InterPro" id="IPR027359">
    <property type="entry name" value="Volt_channel_dom_sf"/>
</dbReference>
<reference evidence="9" key="1">
    <citation type="submission" date="2023-08" db="EMBL/GenBank/DDBJ databases">
        <authorList>
            <person name="Chen Y."/>
            <person name="Shah S."/>
            <person name="Dougan E. K."/>
            <person name="Thang M."/>
            <person name="Chan C."/>
        </authorList>
    </citation>
    <scope>NUCLEOTIDE SEQUENCE</scope>
</reference>
<evidence type="ECO:0000256" key="7">
    <source>
        <dbReference type="SAM" id="Phobius"/>
    </source>
</evidence>
<keyword evidence="4 7" id="KW-1133">Transmembrane helix</keyword>
<feature type="domain" description="EF-hand" evidence="8">
    <location>
        <begin position="1048"/>
        <end position="1083"/>
    </location>
</feature>
<dbReference type="CDD" id="cd00051">
    <property type="entry name" value="EFh"/>
    <property type="match status" value="1"/>
</dbReference>
<dbReference type="Proteomes" id="UP001178507">
    <property type="component" value="Unassembled WGS sequence"/>
</dbReference>
<keyword evidence="10" id="KW-1185">Reference proteome</keyword>
<dbReference type="EMBL" id="CAUJNA010000025">
    <property type="protein sequence ID" value="CAJ1370535.1"/>
    <property type="molecule type" value="Genomic_DNA"/>
</dbReference>
<accession>A0AA36HJW4</accession>
<keyword evidence="2 7" id="KW-0812">Transmembrane</keyword>
<dbReference type="InterPro" id="IPR043203">
    <property type="entry name" value="VGCC_Ca_Na"/>
</dbReference>
<evidence type="ECO:0000256" key="4">
    <source>
        <dbReference type="ARBA" id="ARBA00022989"/>
    </source>
</evidence>
<dbReference type="AlphaFoldDB" id="A0AA36HJW4"/>
<dbReference type="SUPFAM" id="SSF56112">
    <property type="entry name" value="Protein kinase-like (PK-like)"/>
    <property type="match status" value="1"/>
</dbReference>
<evidence type="ECO:0000256" key="1">
    <source>
        <dbReference type="ARBA" id="ARBA00004141"/>
    </source>
</evidence>
<evidence type="ECO:0000256" key="3">
    <source>
        <dbReference type="ARBA" id="ARBA00022837"/>
    </source>
</evidence>
<dbReference type="InterPro" id="IPR002048">
    <property type="entry name" value="EF_hand_dom"/>
</dbReference>
<dbReference type="Gene3D" id="1.10.238.10">
    <property type="entry name" value="EF-hand"/>
    <property type="match status" value="1"/>
</dbReference>
<gene>
    <name evidence="9" type="ORF">EVOR1521_LOCUS1089</name>
</gene>